<dbReference type="Pfam" id="PF13749">
    <property type="entry name" value="HATPase_c_4"/>
    <property type="match status" value="1"/>
</dbReference>
<dbReference type="PANTHER" id="PTHR30595:SF6">
    <property type="entry name" value="SCHLAFEN ALBA-2 DOMAIN-CONTAINING PROTEIN"/>
    <property type="match status" value="1"/>
</dbReference>
<dbReference type="InterPro" id="IPR038475">
    <property type="entry name" value="RecG_C_sf"/>
</dbReference>
<dbReference type="GO" id="GO:0005524">
    <property type="term" value="F:ATP binding"/>
    <property type="evidence" value="ECO:0007669"/>
    <property type="project" value="UniProtKB-KW"/>
</dbReference>
<evidence type="ECO:0000313" key="2">
    <source>
        <dbReference type="Proteomes" id="UP001256646"/>
    </source>
</evidence>
<dbReference type="Proteomes" id="UP001256646">
    <property type="component" value="Unassembled WGS sequence"/>
</dbReference>
<keyword evidence="1" id="KW-0067">ATP-binding</keyword>
<accession>A0ABU1ECK4</accession>
<comment type="caution">
    <text evidence="1">The sequence shown here is derived from an EMBL/GenBank/DDBJ whole genome shotgun (WGS) entry which is preliminary data.</text>
</comment>
<dbReference type="PANTHER" id="PTHR30595">
    <property type="entry name" value="GLPR-RELATED TRANSCRIPTIONAL REPRESSOR"/>
    <property type="match status" value="1"/>
</dbReference>
<gene>
    <name evidence="1" type="ORF">RGC78_01365</name>
</gene>
<evidence type="ECO:0000313" key="1">
    <source>
        <dbReference type="EMBL" id="MDR5586111.1"/>
    </source>
</evidence>
<organism evidence="1 2">
    <name type="scientific">Clostridium aquiflavi</name>
    <dbReference type="NCBI Taxonomy" id="3073603"/>
    <lineage>
        <taxon>Bacteria</taxon>
        <taxon>Bacillati</taxon>
        <taxon>Bacillota</taxon>
        <taxon>Clostridia</taxon>
        <taxon>Eubacteriales</taxon>
        <taxon>Clostridiaceae</taxon>
        <taxon>Clostridium</taxon>
    </lineage>
</organism>
<name>A0ABU1ECK4_9CLOT</name>
<dbReference type="EMBL" id="JAVJAN010000003">
    <property type="protein sequence ID" value="MDR5586111.1"/>
    <property type="molecule type" value="Genomic_DNA"/>
</dbReference>
<keyword evidence="1" id="KW-0547">Nucleotide-binding</keyword>
<proteinExistence type="predicted"/>
<dbReference type="Gene3D" id="3.30.565.60">
    <property type="match status" value="1"/>
</dbReference>
<dbReference type="RefSeq" id="WP_309555865.1">
    <property type="nucleotide sequence ID" value="NZ_JAVJAN010000003.1"/>
</dbReference>
<protein>
    <submittedName>
        <fullName evidence="1">ATP-binding protein</fullName>
    </submittedName>
</protein>
<keyword evidence="2" id="KW-1185">Reference proteome</keyword>
<sequence>MIRDASEEGNDGVILEDYNIKDLDEDTIKKYRNRFSSREPDHPWNDLSNEEFVEMLGGIKEDRRRKIKGVTVAGMLMFGKGIYIRDLFANINLDFREEINVDSNQRWSDRFTIDGTWENNLYNFYFTVINKLTSNVKVPFKLENLERKDDTLVHQAIREAFVNQIIHADFNIQGTLKIIKTKDSLEFTNPGNLKIDLESIFKGRNSKSRNPRIQKMFSLIGLGEGAGSGFPKILAAWNEQNWRTPELKEEINLSQVSLKLWMISMLPEECLEALKSIFDKDFNSFNKDEVLILATAYLEGSVNNARIQLMMDKHSYDITGILHYLVEKGTLVVDGYGKGKVYSLNYDYNLAVKRINEMSLTEDETKIIEYIKKYGSINNQQSRDAFKFGKDKNVTLFNGLIKKYRVDNKKQMY</sequence>
<reference evidence="1 2" key="1">
    <citation type="submission" date="2023-09" db="EMBL/GenBank/DDBJ databases">
        <authorList>
            <person name="Zhai L."/>
        </authorList>
    </citation>
    <scope>NUCLEOTIDE SEQUENCE [LARGE SCALE GENOMIC DNA]</scope>
    <source>
        <strain evidence="1 2">5 N-1</strain>
    </source>
</reference>